<feature type="region of interest" description="Disordered" evidence="3">
    <location>
        <begin position="1"/>
        <end position="32"/>
    </location>
</feature>
<dbReference type="PROSITE" id="PS50977">
    <property type="entry name" value="HTH_TETR_2"/>
    <property type="match status" value="1"/>
</dbReference>
<dbReference type="InterPro" id="IPR050624">
    <property type="entry name" value="HTH-type_Tx_Regulator"/>
</dbReference>
<dbReference type="PANTHER" id="PTHR43479:SF7">
    <property type="entry name" value="TETR-FAMILY TRANSCRIPTIONAL REGULATOR"/>
    <property type="match status" value="1"/>
</dbReference>
<dbReference type="Gene3D" id="1.10.357.10">
    <property type="entry name" value="Tetracycline Repressor, domain 2"/>
    <property type="match status" value="1"/>
</dbReference>
<dbReference type="InterPro" id="IPR039532">
    <property type="entry name" value="TetR_C_Firmicutes"/>
</dbReference>
<name>A0ABT1Z5E9_9ACTN</name>
<dbReference type="SUPFAM" id="SSF46689">
    <property type="entry name" value="Homeodomain-like"/>
    <property type="match status" value="1"/>
</dbReference>
<organism evidence="5 6">
    <name type="scientific">Tractidigestivibacter montrealensis</name>
    <dbReference type="NCBI Taxonomy" id="2972466"/>
    <lineage>
        <taxon>Bacteria</taxon>
        <taxon>Bacillati</taxon>
        <taxon>Actinomycetota</taxon>
        <taxon>Coriobacteriia</taxon>
        <taxon>Coriobacteriales</taxon>
        <taxon>Atopobiaceae</taxon>
        <taxon>Tractidigestivibacter</taxon>
    </lineage>
</organism>
<accession>A0ABT1Z5E9</accession>
<feature type="domain" description="HTH tetR-type" evidence="4">
    <location>
        <begin position="33"/>
        <end position="94"/>
    </location>
</feature>
<evidence type="ECO:0000256" key="1">
    <source>
        <dbReference type="ARBA" id="ARBA00023125"/>
    </source>
</evidence>
<gene>
    <name evidence="5" type="ORF">NVS32_00495</name>
</gene>
<evidence type="ECO:0000313" key="6">
    <source>
        <dbReference type="Proteomes" id="UP001204320"/>
    </source>
</evidence>
<evidence type="ECO:0000256" key="3">
    <source>
        <dbReference type="SAM" id="MobiDB-lite"/>
    </source>
</evidence>
<protein>
    <submittedName>
        <fullName evidence="5">TetR/AcrR family transcriptional regulator</fullName>
    </submittedName>
</protein>
<dbReference type="Pfam" id="PF14278">
    <property type="entry name" value="TetR_C_8"/>
    <property type="match status" value="1"/>
</dbReference>
<proteinExistence type="predicted"/>
<sequence length="247" mass="27202">MSQNVSDVSPAARDVQPAASAEDTPQVTDRRTRRTRLALRDALAEEISATGDLSRVTVTAVTSRAGVTRRTFYSHYKDIPDLVNCIEKETVAELRPLVAQLASVHLDQLADAINHQEPCPGSQEVLSYFKKRGSYLRPLLGEGGDPAFSQCIRSMVHEVVAGRALDGIDLRAVGAFFDYYLTFAISAEVGVLLRWLEGGMRESVRTMARIMTALMFVRPGDLYDSPIELDLPSFALAVMLPDEEDNN</sequence>
<dbReference type="PANTHER" id="PTHR43479">
    <property type="entry name" value="ACREF/ENVCD OPERON REPRESSOR-RELATED"/>
    <property type="match status" value="1"/>
</dbReference>
<dbReference type="RefSeq" id="WP_258498278.1">
    <property type="nucleotide sequence ID" value="NZ_JANSKA010000001.1"/>
</dbReference>
<dbReference type="Proteomes" id="UP001204320">
    <property type="component" value="Unassembled WGS sequence"/>
</dbReference>
<comment type="caution">
    <text evidence="5">The sequence shown here is derived from an EMBL/GenBank/DDBJ whole genome shotgun (WGS) entry which is preliminary data.</text>
</comment>
<dbReference type="InterPro" id="IPR001647">
    <property type="entry name" value="HTH_TetR"/>
</dbReference>
<feature type="DNA-binding region" description="H-T-H motif" evidence="2">
    <location>
        <begin position="57"/>
        <end position="76"/>
    </location>
</feature>
<dbReference type="InterPro" id="IPR009057">
    <property type="entry name" value="Homeodomain-like_sf"/>
</dbReference>
<keyword evidence="6" id="KW-1185">Reference proteome</keyword>
<keyword evidence="1 2" id="KW-0238">DNA-binding</keyword>
<evidence type="ECO:0000256" key="2">
    <source>
        <dbReference type="PROSITE-ProRule" id="PRU00335"/>
    </source>
</evidence>
<evidence type="ECO:0000313" key="5">
    <source>
        <dbReference type="EMBL" id="MCR9035437.1"/>
    </source>
</evidence>
<dbReference type="EMBL" id="JANSKA010000001">
    <property type="protein sequence ID" value="MCR9035437.1"/>
    <property type="molecule type" value="Genomic_DNA"/>
</dbReference>
<evidence type="ECO:0000259" key="4">
    <source>
        <dbReference type="PROSITE" id="PS50977"/>
    </source>
</evidence>
<reference evidence="5 6" key="1">
    <citation type="submission" date="2022-08" db="EMBL/GenBank/DDBJ databases">
        <title>Tractidigestivibacter montrealensis type strain KD21.</title>
        <authorList>
            <person name="Diop K."/>
            <person name="Richard C."/>
            <person name="Routy B."/>
        </authorList>
    </citation>
    <scope>NUCLEOTIDE SEQUENCE [LARGE SCALE GENOMIC DNA]</scope>
    <source>
        <strain evidence="5 6">KD21</strain>
    </source>
</reference>